<evidence type="ECO:0000313" key="1">
    <source>
        <dbReference type="EMBL" id="SNY95342.1"/>
    </source>
</evidence>
<reference evidence="2" key="1">
    <citation type="submission" date="2017-09" db="EMBL/GenBank/DDBJ databases">
        <authorList>
            <person name="Varghese N."/>
            <person name="Submissions S."/>
        </authorList>
    </citation>
    <scope>NUCLEOTIDE SEQUENCE [LARGE SCALE GENOMIC DNA]</scope>
    <source>
        <strain evidence="2">DSM 25885</strain>
    </source>
</reference>
<gene>
    <name evidence="1" type="ORF">SAMN06265377_1010</name>
</gene>
<dbReference type="AlphaFoldDB" id="A0A285MDU2"/>
<protein>
    <submittedName>
        <fullName evidence="1">Uncharacterized protein</fullName>
    </submittedName>
</protein>
<sequence length="108" mass="12250">MKVIPFISFFIVFQVAVFGYGQLPVAEKLKLIETSQHMSSPNELHTALKLVKEKDTIALITFSKSSGELLEYKNVSKKFVINDLINTGYKNRYFVVLVGSQAIFFLDN</sequence>
<keyword evidence="2" id="KW-1185">Reference proteome</keyword>
<evidence type="ECO:0000313" key="2">
    <source>
        <dbReference type="Proteomes" id="UP000219048"/>
    </source>
</evidence>
<accession>A0A285MDU2</accession>
<organism evidence="1 2">
    <name type="scientific">Flagellimonas pacifica</name>
    <dbReference type="NCBI Taxonomy" id="1247520"/>
    <lineage>
        <taxon>Bacteria</taxon>
        <taxon>Pseudomonadati</taxon>
        <taxon>Bacteroidota</taxon>
        <taxon>Flavobacteriia</taxon>
        <taxon>Flavobacteriales</taxon>
        <taxon>Flavobacteriaceae</taxon>
        <taxon>Flagellimonas</taxon>
    </lineage>
</organism>
<dbReference type="OrthoDB" id="1450658at2"/>
<name>A0A285MDU2_9FLAO</name>
<dbReference type="RefSeq" id="WP_097044648.1">
    <property type="nucleotide sequence ID" value="NZ_OBEH01000001.1"/>
</dbReference>
<dbReference type="Proteomes" id="UP000219048">
    <property type="component" value="Unassembled WGS sequence"/>
</dbReference>
<dbReference type="EMBL" id="OBEH01000001">
    <property type="protein sequence ID" value="SNY95342.1"/>
    <property type="molecule type" value="Genomic_DNA"/>
</dbReference>
<proteinExistence type="predicted"/>